<dbReference type="EMBL" id="GDHC01021606">
    <property type="protein sequence ID" value="JAP97022.1"/>
    <property type="molecule type" value="Transcribed_RNA"/>
</dbReference>
<organism evidence="2">
    <name type="scientific">Lygus hesperus</name>
    <name type="common">Western plant bug</name>
    <dbReference type="NCBI Taxonomy" id="30085"/>
    <lineage>
        <taxon>Eukaryota</taxon>
        <taxon>Metazoa</taxon>
        <taxon>Ecdysozoa</taxon>
        <taxon>Arthropoda</taxon>
        <taxon>Hexapoda</taxon>
        <taxon>Insecta</taxon>
        <taxon>Pterygota</taxon>
        <taxon>Neoptera</taxon>
        <taxon>Paraneoptera</taxon>
        <taxon>Hemiptera</taxon>
        <taxon>Heteroptera</taxon>
        <taxon>Panheteroptera</taxon>
        <taxon>Cimicomorpha</taxon>
        <taxon>Miridae</taxon>
        <taxon>Mirini</taxon>
        <taxon>Lygus</taxon>
    </lineage>
</organism>
<proteinExistence type="predicted"/>
<gene>
    <name evidence="2" type="ORF">g.49476</name>
</gene>
<dbReference type="AlphaFoldDB" id="A0A146KKB3"/>
<protein>
    <submittedName>
        <fullName evidence="2">Uncharacterized protein</fullName>
    </submittedName>
</protein>
<feature type="region of interest" description="Disordered" evidence="1">
    <location>
        <begin position="44"/>
        <end position="105"/>
    </location>
</feature>
<sequence length="105" mass="11440">LNQSVPEIVEAQSKETSFCSADQSINVMSSDINESVREPIAEQQLSLEPEEHQSGNLQATADEKEAFDQTGICENSVDESTRNQSIAEPVEAQSEETSFCSADQS</sequence>
<feature type="non-terminal residue" evidence="2">
    <location>
        <position position="1"/>
    </location>
</feature>
<accession>A0A146KKB3</accession>
<feature type="non-terminal residue" evidence="2">
    <location>
        <position position="105"/>
    </location>
</feature>
<name>A0A146KKB3_LYGHE</name>
<reference evidence="2" key="1">
    <citation type="journal article" date="2016" name="Gigascience">
        <title>De novo construction of an expanded transcriptome assembly for the western tarnished plant bug, Lygus hesperus.</title>
        <authorList>
            <person name="Tassone E.E."/>
            <person name="Geib S.M."/>
            <person name="Hall B."/>
            <person name="Fabrick J.A."/>
            <person name="Brent C.S."/>
            <person name="Hull J.J."/>
        </authorList>
    </citation>
    <scope>NUCLEOTIDE SEQUENCE</scope>
</reference>
<evidence type="ECO:0000256" key="1">
    <source>
        <dbReference type="SAM" id="MobiDB-lite"/>
    </source>
</evidence>
<evidence type="ECO:0000313" key="2">
    <source>
        <dbReference type="EMBL" id="JAP97022.1"/>
    </source>
</evidence>
<feature type="compositionally biased region" description="Polar residues" evidence="1">
    <location>
        <begin position="95"/>
        <end position="105"/>
    </location>
</feature>